<evidence type="ECO:0000313" key="2">
    <source>
        <dbReference type="Proteomes" id="UP000610862"/>
    </source>
</evidence>
<proteinExistence type="predicted"/>
<protein>
    <submittedName>
        <fullName evidence="1">Uncharacterized protein</fullName>
    </submittedName>
</protein>
<dbReference type="EMBL" id="JACRTA010000001">
    <property type="protein sequence ID" value="MBC8567217.1"/>
    <property type="molecule type" value="Genomic_DNA"/>
</dbReference>
<reference evidence="1" key="1">
    <citation type="submission" date="2020-08" db="EMBL/GenBank/DDBJ databases">
        <title>Genome public.</title>
        <authorList>
            <person name="Liu C."/>
            <person name="Sun Q."/>
        </authorList>
    </citation>
    <scope>NUCLEOTIDE SEQUENCE</scope>
    <source>
        <strain evidence="1">NSJ-24</strain>
    </source>
</reference>
<evidence type="ECO:0000313" key="1">
    <source>
        <dbReference type="EMBL" id="MBC8567217.1"/>
    </source>
</evidence>
<dbReference type="AlphaFoldDB" id="A0A926E4I1"/>
<sequence length="115" mass="13702">MKEKFIELLAENGITAEMGMTPVTDVYIMHWTKDNEVRDFWFFETDGAVETRITNFVRWNIDEYIFACVKNEDYENGKYMTGNIKELKDYKNPQGVTEDEAFMSMNFEELLRELK</sequence>
<name>A0A926E4I1_9FIRM</name>
<dbReference type="Proteomes" id="UP000610862">
    <property type="component" value="Unassembled WGS sequence"/>
</dbReference>
<organism evidence="1 2">
    <name type="scientific">Lentihominibacter hominis</name>
    <dbReference type="NCBI Taxonomy" id="2763645"/>
    <lineage>
        <taxon>Bacteria</taxon>
        <taxon>Bacillati</taxon>
        <taxon>Bacillota</taxon>
        <taxon>Clostridia</taxon>
        <taxon>Peptostreptococcales</taxon>
        <taxon>Anaerovoracaceae</taxon>
        <taxon>Lentihominibacter</taxon>
    </lineage>
</organism>
<dbReference type="RefSeq" id="WP_177269928.1">
    <property type="nucleotide sequence ID" value="NZ_JACRTA010000001.1"/>
</dbReference>
<keyword evidence="2" id="KW-1185">Reference proteome</keyword>
<gene>
    <name evidence="1" type="ORF">H8692_00375</name>
</gene>
<accession>A0A926E4I1</accession>
<comment type="caution">
    <text evidence="1">The sequence shown here is derived from an EMBL/GenBank/DDBJ whole genome shotgun (WGS) entry which is preliminary data.</text>
</comment>